<dbReference type="GO" id="GO:0005524">
    <property type="term" value="F:ATP binding"/>
    <property type="evidence" value="ECO:0007669"/>
    <property type="project" value="UniProtKB-UniRule"/>
</dbReference>
<feature type="binding site" evidence="16">
    <location>
        <begin position="35"/>
        <end position="37"/>
    </location>
    <ligand>
        <name>GTP</name>
        <dbReference type="ChEBI" id="CHEBI:37565"/>
    </ligand>
</feature>
<evidence type="ECO:0000313" key="18">
    <source>
        <dbReference type="Proteomes" id="UP000681425"/>
    </source>
</evidence>
<dbReference type="CDD" id="cd00544">
    <property type="entry name" value="CobU"/>
    <property type="match status" value="1"/>
</dbReference>
<name>A0A975K7W3_9SPHN</name>
<dbReference type="GO" id="GO:0005525">
    <property type="term" value="F:GTP binding"/>
    <property type="evidence" value="ECO:0007669"/>
    <property type="project" value="UniProtKB-UniRule"/>
</dbReference>
<feature type="binding site" evidence="16">
    <location>
        <begin position="10"/>
        <end position="17"/>
    </location>
    <ligand>
        <name>GTP</name>
        <dbReference type="ChEBI" id="CHEBI:37565"/>
    </ligand>
</feature>
<dbReference type="SUPFAM" id="SSF52540">
    <property type="entry name" value="P-loop containing nucleoside triphosphate hydrolases"/>
    <property type="match status" value="1"/>
</dbReference>
<evidence type="ECO:0000256" key="11">
    <source>
        <dbReference type="ARBA" id="ARBA00022777"/>
    </source>
</evidence>
<evidence type="ECO:0000256" key="7">
    <source>
        <dbReference type="ARBA" id="ARBA00007490"/>
    </source>
</evidence>
<comment type="pathway">
    <text evidence="6 14">Cofactor biosynthesis; adenosylcobalamin biosynthesis; adenosylcobalamin from cob(II)yrinate a,c-diamide: step 5/7.</text>
</comment>
<sequence>MKPRTLFVTGGARSGKSSHALAEAEKSGLSPVFIATAQAGDPEMAARIDRHRGERGPQWTTIECPVALADLIAEQADPSRILLIDCLTLWTSNLMFGGYDIAAETARLAAAIEQAKGPMILVTNEVGLGIVPDNALSREFRDAAGRVNQAVAAACSEAVMIVSGLLLRLK</sequence>
<feature type="active site" description="GMP-histidine intermediate" evidence="15">
    <location>
        <position position="51"/>
    </location>
</feature>
<evidence type="ECO:0000256" key="4">
    <source>
        <dbReference type="ARBA" id="ARBA00003889"/>
    </source>
</evidence>
<evidence type="ECO:0000256" key="9">
    <source>
        <dbReference type="ARBA" id="ARBA00022679"/>
    </source>
</evidence>
<dbReference type="InterPro" id="IPR003203">
    <property type="entry name" value="CobU/CobP"/>
</dbReference>
<comment type="function">
    <text evidence="4 14">Catalyzes ATP-dependent phosphorylation of adenosylcobinamide and addition of GMP to adenosylcobinamide phosphate.</text>
</comment>
<comment type="catalytic activity">
    <reaction evidence="3">
        <text>adenosylcob(III)inamide + GTP = adenosylcob(III)inamide phosphate + GDP + H(+)</text>
        <dbReference type="Rhea" id="RHEA:15765"/>
        <dbReference type="ChEBI" id="CHEBI:2480"/>
        <dbReference type="ChEBI" id="CHEBI:15378"/>
        <dbReference type="ChEBI" id="CHEBI:37565"/>
        <dbReference type="ChEBI" id="CHEBI:58189"/>
        <dbReference type="ChEBI" id="CHEBI:58502"/>
        <dbReference type="EC" id="2.7.1.156"/>
    </reaction>
</comment>
<evidence type="ECO:0000256" key="8">
    <source>
        <dbReference type="ARBA" id="ARBA00022573"/>
    </source>
</evidence>
<evidence type="ECO:0000256" key="6">
    <source>
        <dbReference type="ARBA" id="ARBA00005159"/>
    </source>
</evidence>
<keyword evidence="9 14" id="KW-0808">Transferase</keyword>
<keyword evidence="18" id="KW-1185">Reference proteome</keyword>
<evidence type="ECO:0000256" key="3">
    <source>
        <dbReference type="ARBA" id="ARBA00001522"/>
    </source>
</evidence>
<accession>A0A975K7W3</accession>
<dbReference type="EC" id="2.7.1.156" evidence="14"/>
<evidence type="ECO:0000256" key="13">
    <source>
        <dbReference type="ARBA" id="ARBA00023134"/>
    </source>
</evidence>
<evidence type="ECO:0000256" key="16">
    <source>
        <dbReference type="PIRSR" id="PIRSR006135-2"/>
    </source>
</evidence>
<evidence type="ECO:0000256" key="15">
    <source>
        <dbReference type="PIRSR" id="PIRSR006135-1"/>
    </source>
</evidence>
<dbReference type="KEGG" id="spph:KFK14_02830"/>
<evidence type="ECO:0000256" key="14">
    <source>
        <dbReference type="PIRNR" id="PIRNR006135"/>
    </source>
</evidence>
<feature type="binding site" evidence="16">
    <location>
        <position position="63"/>
    </location>
    <ligand>
        <name>GTP</name>
        <dbReference type="ChEBI" id="CHEBI:37565"/>
    </ligand>
</feature>
<evidence type="ECO:0000256" key="12">
    <source>
        <dbReference type="ARBA" id="ARBA00022840"/>
    </source>
</evidence>
<keyword evidence="8 14" id="KW-0169">Cobalamin biosynthesis</keyword>
<dbReference type="RefSeq" id="WP_212609801.1">
    <property type="nucleotide sequence ID" value="NZ_CP073910.1"/>
</dbReference>
<evidence type="ECO:0000256" key="5">
    <source>
        <dbReference type="ARBA" id="ARBA00004692"/>
    </source>
</evidence>
<organism evidence="17 18">
    <name type="scientific">Sphingobium phenoxybenzoativorans</name>
    <dbReference type="NCBI Taxonomy" id="1592790"/>
    <lineage>
        <taxon>Bacteria</taxon>
        <taxon>Pseudomonadati</taxon>
        <taxon>Pseudomonadota</taxon>
        <taxon>Alphaproteobacteria</taxon>
        <taxon>Sphingomonadales</taxon>
        <taxon>Sphingomonadaceae</taxon>
        <taxon>Sphingobium</taxon>
    </lineage>
</organism>
<dbReference type="GO" id="GO:0043752">
    <property type="term" value="F:adenosylcobinamide kinase activity"/>
    <property type="evidence" value="ECO:0007669"/>
    <property type="project" value="UniProtKB-EC"/>
</dbReference>
<keyword evidence="10 14" id="KW-0547">Nucleotide-binding</keyword>
<dbReference type="Gene3D" id="3.40.50.300">
    <property type="entry name" value="P-loop containing nucleotide triphosphate hydrolases"/>
    <property type="match status" value="1"/>
</dbReference>
<gene>
    <name evidence="17" type="primary">cobU</name>
    <name evidence="17" type="ORF">KFK14_02830</name>
</gene>
<comment type="catalytic activity">
    <reaction evidence="2 14">
        <text>adenosylcob(III)inamide phosphate + GTP + H(+) = adenosylcob(III)inamide-GDP + diphosphate</text>
        <dbReference type="Rhea" id="RHEA:22712"/>
        <dbReference type="ChEBI" id="CHEBI:15378"/>
        <dbReference type="ChEBI" id="CHEBI:33019"/>
        <dbReference type="ChEBI" id="CHEBI:37565"/>
        <dbReference type="ChEBI" id="CHEBI:58502"/>
        <dbReference type="ChEBI" id="CHEBI:60487"/>
        <dbReference type="EC" id="2.7.7.62"/>
    </reaction>
</comment>
<keyword evidence="11 14" id="KW-0418">Kinase</keyword>
<dbReference type="PANTHER" id="PTHR34848:SF1">
    <property type="entry name" value="BIFUNCTIONAL ADENOSYLCOBALAMIN BIOSYNTHESIS PROTEIN COBU"/>
    <property type="match status" value="1"/>
</dbReference>
<evidence type="ECO:0000256" key="2">
    <source>
        <dbReference type="ARBA" id="ARBA00000711"/>
    </source>
</evidence>
<dbReference type="EC" id="2.7.7.62" evidence="14"/>
<dbReference type="Pfam" id="PF02283">
    <property type="entry name" value="CobU"/>
    <property type="match status" value="1"/>
</dbReference>
<dbReference type="InterPro" id="IPR027417">
    <property type="entry name" value="P-loop_NTPase"/>
</dbReference>
<comment type="catalytic activity">
    <reaction evidence="1 14">
        <text>adenosylcob(III)inamide + ATP = adenosylcob(III)inamide phosphate + ADP + H(+)</text>
        <dbReference type="Rhea" id="RHEA:15769"/>
        <dbReference type="ChEBI" id="CHEBI:2480"/>
        <dbReference type="ChEBI" id="CHEBI:15378"/>
        <dbReference type="ChEBI" id="CHEBI:30616"/>
        <dbReference type="ChEBI" id="CHEBI:58502"/>
        <dbReference type="ChEBI" id="CHEBI:456216"/>
        <dbReference type="EC" id="2.7.1.156"/>
    </reaction>
</comment>
<evidence type="ECO:0000256" key="10">
    <source>
        <dbReference type="ARBA" id="ARBA00022741"/>
    </source>
</evidence>
<dbReference type="GO" id="GO:0009236">
    <property type="term" value="P:cobalamin biosynthetic process"/>
    <property type="evidence" value="ECO:0007669"/>
    <property type="project" value="UniProtKB-UniRule"/>
</dbReference>
<comment type="similarity">
    <text evidence="7 14">Belongs to the CobU/CobP family.</text>
</comment>
<dbReference type="EMBL" id="CP073910">
    <property type="protein sequence ID" value="QUT06426.1"/>
    <property type="molecule type" value="Genomic_DNA"/>
</dbReference>
<dbReference type="AlphaFoldDB" id="A0A975K7W3"/>
<proteinExistence type="inferred from homology"/>
<feature type="binding site" evidence="16">
    <location>
        <begin position="52"/>
        <end position="55"/>
    </location>
    <ligand>
        <name>GTP</name>
        <dbReference type="ChEBI" id="CHEBI:37565"/>
    </ligand>
</feature>
<dbReference type="PIRSF" id="PIRSF006135">
    <property type="entry name" value="CobU"/>
    <property type="match status" value="1"/>
</dbReference>
<comment type="pathway">
    <text evidence="5 14">Cofactor biosynthesis; adenosylcobalamin biosynthesis; adenosylcobalamin from cob(II)yrinate a,c-diamide: step 6/7.</text>
</comment>
<keyword evidence="12 14" id="KW-0067">ATP-binding</keyword>
<reference evidence="17" key="1">
    <citation type="submission" date="2021-04" db="EMBL/GenBank/DDBJ databases">
        <title>Isolation of p-tert-butylphenol degrading bacteria Sphingobium phenoxybenzoativorans Tas13 from active sludge.</title>
        <authorList>
            <person name="Li Y."/>
        </authorList>
    </citation>
    <scope>NUCLEOTIDE SEQUENCE</scope>
    <source>
        <strain evidence="17">Tas13</strain>
    </source>
</reference>
<keyword evidence="13 14" id="KW-0342">GTP-binding</keyword>
<keyword evidence="17" id="KW-0548">Nucleotidyltransferase</keyword>
<feature type="binding site" evidence="16">
    <location>
        <position position="85"/>
    </location>
    <ligand>
        <name>GTP</name>
        <dbReference type="ChEBI" id="CHEBI:37565"/>
    </ligand>
</feature>
<dbReference type="Proteomes" id="UP000681425">
    <property type="component" value="Chromosome"/>
</dbReference>
<evidence type="ECO:0000256" key="1">
    <source>
        <dbReference type="ARBA" id="ARBA00000312"/>
    </source>
</evidence>
<protein>
    <recommendedName>
        <fullName evidence="14">Bifunctional adenosylcobalamin biosynthesis protein</fullName>
        <ecNumber evidence="14">2.7.1.156</ecNumber>
        <ecNumber evidence="14">2.7.7.62</ecNumber>
    </recommendedName>
</protein>
<dbReference type="PANTHER" id="PTHR34848">
    <property type="match status" value="1"/>
</dbReference>
<dbReference type="NCBIfam" id="NF004469">
    <property type="entry name" value="PRK05800.1"/>
    <property type="match status" value="1"/>
</dbReference>
<evidence type="ECO:0000313" key="17">
    <source>
        <dbReference type="EMBL" id="QUT06426.1"/>
    </source>
</evidence>
<dbReference type="GO" id="GO:0008820">
    <property type="term" value="F:cobinamide phosphate guanylyltransferase activity"/>
    <property type="evidence" value="ECO:0007669"/>
    <property type="project" value="UniProtKB-UniRule"/>
</dbReference>